<evidence type="ECO:0000256" key="11">
    <source>
        <dbReference type="ARBA" id="ARBA00023159"/>
    </source>
</evidence>
<dbReference type="SUPFAM" id="SSF57884">
    <property type="entry name" value="Ada DNA repair protein, N-terminal domain (N-Ada 10)"/>
    <property type="match status" value="1"/>
</dbReference>
<dbReference type="Proteomes" id="UP000661894">
    <property type="component" value="Unassembled WGS sequence"/>
</dbReference>
<evidence type="ECO:0000256" key="1">
    <source>
        <dbReference type="ARBA" id="ARBA00000086"/>
    </source>
</evidence>
<keyword evidence="9" id="KW-0805">Transcription regulation</keyword>
<dbReference type="InterPro" id="IPR011257">
    <property type="entry name" value="DNA_glycosylase"/>
</dbReference>
<evidence type="ECO:0000256" key="2">
    <source>
        <dbReference type="ARBA" id="ARBA00001947"/>
    </source>
</evidence>
<comment type="catalytic activity">
    <reaction evidence="1">
        <text>Hydrolysis of alkylated DNA, releasing 3-methyladenine, 3-methylguanine, 7-methylguanine and 7-methyladenine.</text>
        <dbReference type="EC" id="3.2.2.21"/>
    </reaction>
</comment>
<dbReference type="SUPFAM" id="SSF48150">
    <property type="entry name" value="DNA-glycosylase"/>
    <property type="match status" value="1"/>
</dbReference>
<dbReference type="PANTHER" id="PTHR43003">
    <property type="entry name" value="DNA-3-METHYLADENINE GLYCOSYLASE"/>
    <property type="match status" value="1"/>
</dbReference>
<dbReference type="EMBL" id="JACSPO010000002">
    <property type="protein sequence ID" value="MBD8062056.1"/>
    <property type="molecule type" value="Genomic_DNA"/>
</dbReference>
<sequence length="542" mass="56872">MTLTGDRSRTARQARPACAAGDPLFAERYRAIAARDRRFDGQFFTAVSSTGIYCRPSCPARTPRPENVTFYLTSAAAHAAGFRACKRCLPEAAPGTPEWDLRRDVTGRAMRLISDGVVDREGVDGLAARLGYTPRHVHRLLVTELGAAPLALARARRAQTARALLVGSDLPIADVAFAAGFASLRQFNDTVREVFATTPRDLRARAGAPGPPRAASGGGATAPVRLEVDLPVRLPFDARGVFRFLAARAVTGVEVAEVPDDGPVRYARTLTLPHGPGAVELVATPEGRELRARLELTSLADIATAVARVRRMLDLDADPVAVDAALSTDPALAPLVERTPGVRVPGAADPGELLVRALVGQQISVAAARTHLSRLTAVAGSPYASAVPGLDRVFPTPAQIARHVPAPVPGAPPDPDRPLRLPARSVTAVLTAARALADGRLDLHVGAASDVLRAQLLSLPGIGPWTAAYVAMRVLGDPDSWLTGDVALVAGARALGVLEEGLPAPAAHRVLAERAGSWAPWRSYAALHLWQAAGAARAGGSR</sequence>
<dbReference type="SUPFAM" id="SSF46689">
    <property type="entry name" value="Homeodomain-like"/>
    <property type="match status" value="1"/>
</dbReference>
<proteinExistence type="predicted"/>
<dbReference type="InterPro" id="IPR035451">
    <property type="entry name" value="Ada-like_dom_sf"/>
</dbReference>
<keyword evidence="13" id="KW-0234">DNA repair</keyword>
<dbReference type="Gene3D" id="3.40.10.10">
    <property type="entry name" value="DNA Methylphosphotriester Repair Domain"/>
    <property type="match status" value="1"/>
</dbReference>
<dbReference type="Gene3D" id="1.10.340.30">
    <property type="entry name" value="Hypothetical protein, domain 2"/>
    <property type="match status" value="1"/>
</dbReference>
<dbReference type="InterPro" id="IPR018060">
    <property type="entry name" value="HTH_AraC"/>
</dbReference>
<keyword evidence="16" id="KW-1185">Reference proteome</keyword>
<keyword evidence="6" id="KW-0479">Metal-binding</keyword>
<evidence type="ECO:0000256" key="12">
    <source>
        <dbReference type="ARBA" id="ARBA00023163"/>
    </source>
</evidence>
<dbReference type="InterPro" id="IPR004026">
    <property type="entry name" value="Ada_DNA_repair_Zn-bd"/>
</dbReference>
<dbReference type="InterPro" id="IPR018062">
    <property type="entry name" value="HTH_AraC-typ_CS"/>
</dbReference>
<evidence type="ECO:0000256" key="6">
    <source>
        <dbReference type="ARBA" id="ARBA00022723"/>
    </source>
</evidence>
<dbReference type="InterPro" id="IPR051912">
    <property type="entry name" value="Alkylbase_DNA_Glycosylase/TA"/>
</dbReference>
<evidence type="ECO:0000256" key="7">
    <source>
        <dbReference type="ARBA" id="ARBA00022763"/>
    </source>
</evidence>
<dbReference type="InterPro" id="IPR003265">
    <property type="entry name" value="HhH-GPD_domain"/>
</dbReference>
<dbReference type="SMART" id="SM00478">
    <property type="entry name" value="ENDO3c"/>
    <property type="match status" value="1"/>
</dbReference>
<evidence type="ECO:0000256" key="13">
    <source>
        <dbReference type="ARBA" id="ARBA00023204"/>
    </source>
</evidence>
<dbReference type="Pfam" id="PF06029">
    <property type="entry name" value="AlkA_N"/>
    <property type="match status" value="1"/>
</dbReference>
<accession>A0ABR8Z289</accession>
<comment type="caution">
    <text evidence="15">The sequence shown here is derived from an EMBL/GenBank/DDBJ whole genome shotgun (WGS) entry which is preliminary data.</text>
</comment>
<keyword evidence="4" id="KW-0489">Methyltransferase</keyword>
<evidence type="ECO:0000256" key="9">
    <source>
        <dbReference type="ARBA" id="ARBA00023015"/>
    </source>
</evidence>
<evidence type="ECO:0000259" key="14">
    <source>
        <dbReference type="PROSITE" id="PS01124"/>
    </source>
</evidence>
<keyword evidence="7" id="KW-0227">DNA damage</keyword>
<dbReference type="SMART" id="SM00342">
    <property type="entry name" value="HTH_ARAC"/>
    <property type="match status" value="1"/>
</dbReference>
<keyword evidence="5" id="KW-0808">Transferase</keyword>
<dbReference type="InterPro" id="IPR010316">
    <property type="entry name" value="AlkA_N"/>
</dbReference>
<keyword evidence="8" id="KW-0862">Zinc</keyword>
<dbReference type="InterPro" id="IPR023170">
    <property type="entry name" value="HhH_base_excis_C"/>
</dbReference>
<dbReference type="PROSITE" id="PS00041">
    <property type="entry name" value="HTH_ARAC_FAMILY_1"/>
    <property type="match status" value="1"/>
</dbReference>
<evidence type="ECO:0000256" key="4">
    <source>
        <dbReference type="ARBA" id="ARBA00022603"/>
    </source>
</evidence>
<name>A0ABR8Z289_9MICO</name>
<keyword evidence="10" id="KW-0238">DNA-binding</keyword>
<dbReference type="CDD" id="cd00056">
    <property type="entry name" value="ENDO3c"/>
    <property type="match status" value="1"/>
</dbReference>
<dbReference type="SMART" id="SM01009">
    <property type="entry name" value="AlkA_N"/>
    <property type="match status" value="1"/>
</dbReference>
<evidence type="ECO:0000313" key="15">
    <source>
        <dbReference type="EMBL" id="MBD8062056.1"/>
    </source>
</evidence>
<dbReference type="EC" id="3.2.2.21" evidence="3"/>
<comment type="cofactor">
    <cofactor evidence="2">
        <name>Zn(2+)</name>
        <dbReference type="ChEBI" id="CHEBI:29105"/>
    </cofactor>
</comment>
<evidence type="ECO:0000256" key="3">
    <source>
        <dbReference type="ARBA" id="ARBA00012000"/>
    </source>
</evidence>
<keyword evidence="12" id="KW-0804">Transcription</keyword>
<dbReference type="RefSeq" id="WP_251839167.1">
    <property type="nucleotide sequence ID" value="NZ_JACSPO010000002.1"/>
</dbReference>
<dbReference type="Gene3D" id="1.10.1670.10">
    <property type="entry name" value="Helix-hairpin-Helix base-excision DNA repair enzymes (C-terminal)"/>
    <property type="match status" value="1"/>
</dbReference>
<dbReference type="Gene3D" id="3.30.310.20">
    <property type="entry name" value="DNA-3-methyladenine glycosylase AlkA, N-terminal domain"/>
    <property type="match status" value="1"/>
</dbReference>
<dbReference type="Pfam" id="PF02805">
    <property type="entry name" value="Ada_Zn_binding"/>
    <property type="match status" value="1"/>
</dbReference>
<evidence type="ECO:0000313" key="16">
    <source>
        <dbReference type="Proteomes" id="UP000661894"/>
    </source>
</evidence>
<dbReference type="Pfam" id="PF12833">
    <property type="entry name" value="HTH_18"/>
    <property type="match status" value="1"/>
</dbReference>
<reference evidence="15 16" key="1">
    <citation type="submission" date="2020-08" db="EMBL/GenBank/DDBJ databases">
        <title>A Genomic Blueprint of the Chicken Gut Microbiome.</title>
        <authorList>
            <person name="Gilroy R."/>
            <person name="Ravi A."/>
            <person name="Getino M."/>
            <person name="Pursley I."/>
            <person name="Horton D.L."/>
            <person name="Alikhan N.-F."/>
            <person name="Baker D."/>
            <person name="Gharbi K."/>
            <person name="Hall N."/>
            <person name="Watson M."/>
            <person name="Adriaenssens E.M."/>
            <person name="Foster-Nyarko E."/>
            <person name="Jarju S."/>
            <person name="Secka A."/>
            <person name="Antonio M."/>
            <person name="Oren A."/>
            <person name="Chaudhuri R."/>
            <person name="La Ragione R.M."/>
            <person name="Hildebrand F."/>
            <person name="Pallen M.J."/>
        </authorList>
    </citation>
    <scope>NUCLEOTIDE SEQUENCE [LARGE SCALE GENOMIC DNA]</scope>
    <source>
        <strain evidence="15 16">Sa1BUA1</strain>
    </source>
</reference>
<dbReference type="InterPro" id="IPR037046">
    <property type="entry name" value="AlkA_N_sf"/>
</dbReference>
<dbReference type="PANTHER" id="PTHR43003:SF13">
    <property type="entry name" value="DNA-3-METHYLADENINE GLYCOSYLASE 2"/>
    <property type="match status" value="1"/>
</dbReference>
<evidence type="ECO:0000256" key="10">
    <source>
        <dbReference type="ARBA" id="ARBA00023125"/>
    </source>
</evidence>
<evidence type="ECO:0000256" key="5">
    <source>
        <dbReference type="ARBA" id="ARBA00022679"/>
    </source>
</evidence>
<keyword evidence="11" id="KW-0010">Activator</keyword>
<dbReference type="PROSITE" id="PS01124">
    <property type="entry name" value="HTH_ARAC_FAMILY_2"/>
    <property type="match status" value="1"/>
</dbReference>
<evidence type="ECO:0000256" key="8">
    <source>
        <dbReference type="ARBA" id="ARBA00022833"/>
    </source>
</evidence>
<dbReference type="SUPFAM" id="SSF55945">
    <property type="entry name" value="TATA-box binding protein-like"/>
    <property type="match status" value="1"/>
</dbReference>
<dbReference type="Gene3D" id="1.10.10.60">
    <property type="entry name" value="Homeodomain-like"/>
    <property type="match status" value="1"/>
</dbReference>
<dbReference type="InterPro" id="IPR009057">
    <property type="entry name" value="Homeodomain-like_sf"/>
</dbReference>
<gene>
    <name evidence="15" type="ORF">H9624_06945</name>
</gene>
<feature type="domain" description="HTH araC/xylS-type" evidence="14">
    <location>
        <begin position="107"/>
        <end position="205"/>
    </location>
</feature>
<protein>
    <recommendedName>
        <fullName evidence="3">DNA-3-methyladenine glycosylase II</fullName>
        <ecNumber evidence="3">3.2.2.21</ecNumber>
    </recommendedName>
</protein>
<organism evidence="15 16">
    <name type="scientific">Oceanitalea stevensii</name>
    <dbReference type="NCBI Taxonomy" id="2763072"/>
    <lineage>
        <taxon>Bacteria</taxon>
        <taxon>Bacillati</taxon>
        <taxon>Actinomycetota</taxon>
        <taxon>Actinomycetes</taxon>
        <taxon>Micrococcales</taxon>
        <taxon>Bogoriellaceae</taxon>
        <taxon>Georgenia</taxon>
    </lineage>
</organism>